<feature type="coiled-coil region" evidence="1">
    <location>
        <begin position="5"/>
        <end position="107"/>
    </location>
</feature>
<feature type="domain" description="F-box protein At3g26010-like beta-propeller" evidence="4">
    <location>
        <begin position="395"/>
        <end position="593"/>
    </location>
</feature>
<dbReference type="OrthoDB" id="626202at2759"/>
<evidence type="ECO:0000256" key="1">
    <source>
        <dbReference type="SAM" id="Coils"/>
    </source>
</evidence>
<feature type="compositionally biased region" description="Basic and acidic residues" evidence="2">
    <location>
        <begin position="110"/>
        <end position="119"/>
    </location>
</feature>
<dbReference type="NCBIfam" id="TIGR01640">
    <property type="entry name" value="F_box_assoc_1"/>
    <property type="match status" value="1"/>
</dbReference>
<name>A0A8S0QRR6_OLEEU</name>
<evidence type="ECO:0000313" key="6">
    <source>
        <dbReference type="EMBL" id="CAA2967881.1"/>
    </source>
</evidence>
<dbReference type="InterPro" id="IPR056592">
    <property type="entry name" value="Beta-prop_At3g26010-like"/>
</dbReference>
<evidence type="ECO:0000313" key="7">
    <source>
        <dbReference type="Proteomes" id="UP000594638"/>
    </source>
</evidence>
<dbReference type="Proteomes" id="UP000594638">
    <property type="component" value="Unassembled WGS sequence"/>
</dbReference>
<feature type="domain" description="DUF7806" evidence="5">
    <location>
        <begin position="203"/>
        <end position="296"/>
    </location>
</feature>
<dbReference type="Gramene" id="OE9A116215T1">
    <property type="protein sequence ID" value="OE9A116215C1"/>
    <property type="gene ID" value="OE9A116215"/>
</dbReference>
<dbReference type="EMBL" id="CACTIH010001893">
    <property type="protein sequence ID" value="CAA2967881.1"/>
    <property type="molecule type" value="Genomic_DNA"/>
</dbReference>
<dbReference type="SUPFAM" id="SSF81383">
    <property type="entry name" value="F-box domain"/>
    <property type="match status" value="1"/>
</dbReference>
<reference evidence="6 7" key="1">
    <citation type="submission" date="2019-12" db="EMBL/GenBank/DDBJ databases">
        <authorList>
            <person name="Alioto T."/>
            <person name="Alioto T."/>
            <person name="Gomez Garrido J."/>
        </authorList>
    </citation>
    <scope>NUCLEOTIDE SEQUENCE [LARGE SCALE GENOMIC DNA]</scope>
</reference>
<comment type="caution">
    <text evidence="6">The sequence shown here is derived from an EMBL/GenBank/DDBJ whole genome shotgun (WGS) entry which is preliminary data.</text>
</comment>
<proteinExistence type="predicted"/>
<evidence type="ECO:0000256" key="2">
    <source>
        <dbReference type="SAM" id="MobiDB-lite"/>
    </source>
</evidence>
<dbReference type="GO" id="GO:0003006">
    <property type="term" value="P:developmental process involved in reproduction"/>
    <property type="evidence" value="ECO:0007669"/>
    <property type="project" value="TreeGrafter"/>
</dbReference>
<accession>A0A8S0QRR6</accession>
<keyword evidence="7" id="KW-1185">Reference proteome</keyword>
<dbReference type="InterPro" id="IPR017451">
    <property type="entry name" value="F-box-assoc_interact_dom"/>
</dbReference>
<gene>
    <name evidence="6" type="ORF">OLEA9_A116215</name>
</gene>
<dbReference type="PANTHER" id="PTHR35489:SF2">
    <property type="entry name" value="TITAN9"/>
    <property type="match status" value="1"/>
</dbReference>
<dbReference type="Pfam" id="PF00646">
    <property type="entry name" value="F-box"/>
    <property type="match status" value="1"/>
</dbReference>
<organism evidence="6 7">
    <name type="scientific">Olea europaea subsp. europaea</name>
    <dbReference type="NCBI Taxonomy" id="158383"/>
    <lineage>
        <taxon>Eukaryota</taxon>
        <taxon>Viridiplantae</taxon>
        <taxon>Streptophyta</taxon>
        <taxon>Embryophyta</taxon>
        <taxon>Tracheophyta</taxon>
        <taxon>Spermatophyta</taxon>
        <taxon>Magnoliopsida</taxon>
        <taxon>eudicotyledons</taxon>
        <taxon>Gunneridae</taxon>
        <taxon>Pentapetalae</taxon>
        <taxon>asterids</taxon>
        <taxon>lamiids</taxon>
        <taxon>Lamiales</taxon>
        <taxon>Oleaceae</taxon>
        <taxon>Oleeae</taxon>
        <taxon>Olea</taxon>
    </lineage>
</organism>
<evidence type="ECO:0000259" key="5">
    <source>
        <dbReference type="Pfam" id="PF25091"/>
    </source>
</evidence>
<feature type="region of interest" description="Disordered" evidence="2">
    <location>
        <begin position="110"/>
        <end position="154"/>
    </location>
</feature>
<dbReference type="InterPro" id="IPR001810">
    <property type="entry name" value="F-box_dom"/>
</dbReference>
<evidence type="ECO:0000259" key="3">
    <source>
        <dbReference type="Pfam" id="PF00646"/>
    </source>
</evidence>
<dbReference type="InterPro" id="IPR056708">
    <property type="entry name" value="DUF7806"/>
</dbReference>
<keyword evidence="1" id="KW-0175">Coiled coil</keyword>
<sequence>MEALYSKLYNKYTKLKKEKESKLEQLNRDQEVKFVNYAAAADEMILYLKSENDRLRDQVDELKSELAFIRSSKDEQEVQYQKLLMEENQKNKELSEEIVKLKKLEQDGTCDSRHEKFESRQPNTDTGSPDEVAGSSLSAMKSKKRKSLPATERTAAPHINMEGDNAADKCSDRNGVGGTLNIQRPVCCQRKVDTSGGDATETVNCVFQVLVEFVVGMKLSFVTQKEELCISALHQSSGYSFSLTWTNNSCGEGELVYHLSSLGTFERVAPEWMRETMMFSTSMCPVFFERVSRVIKVSLQKRELWFSNEDIQIDVLSRLSAKILNRMKCVSKEWKCLISDRSFVRLQVKNTETAKGFFFQESQWSNTDIGFINYIPVEGEGEKVWRTVFNFLPEKVIILSSINGLMCCRSCFSSLDPRIYVCNPLNKQWITLQWPHLFKSSSSLALAFDPVQNPIDASTAFKLVLVSDTMTGGEDYHLSFDIYSTETGKWKRSNEFCQCKHKLIKNKGIFVDERLYWLTDGYQILMFHPQIELSWLITAPLPATYFRSIPEMCIGESKGRLCYVIISEDGLQLWVLEDYFASQWALNTCITLKELERENSSVLSNISKKMASSINRGTLPHWIDPLAFKDGMLFVRVATSIYLFRFETRKIKKLTEISMLGLNPMDSPTVIPYTMSLVPLG</sequence>
<dbReference type="AlphaFoldDB" id="A0A8S0QRR6"/>
<dbReference type="InterPro" id="IPR036047">
    <property type="entry name" value="F-box-like_dom_sf"/>
</dbReference>
<dbReference type="Pfam" id="PF24750">
    <property type="entry name" value="b-prop_At3g26010-like"/>
    <property type="match status" value="1"/>
</dbReference>
<feature type="domain" description="F-box" evidence="3">
    <location>
        <begin position="309"/>
        <end position="344"/>
    </location>
</feature>
<evidence type="ECO:0000259" key="4">
    <source>
        <dbReference type="Pfam" id="PF24750"/>
    </source>
</evidence>
<dbReference type="PANTHER" id="PTHR35489">
    <property type="entry name" value="TITAN9"/>
    <property type="match status" value="1"/>
</dbReference>
<dbReference type="Pfam" id="PF25091">
    <property type="entry name" value="DUF7806"/>
    <property type="match status" value="1"/>
</dbReference>
<protein>
    <submittedName>
        <fullName evidence="6">F-box At5g49610-like</fullName>
    </submittedName>
</protein>